<evidence type="ECO:0008006" key="4">
    <source>
        <dbReference type="Google" id="ProtNLM"/>
    </source>
</evidence>
<evidence type="ECO:0000313" key="2">
    <source>
        <dbReference type="EMBL" id="GAA2482724.1"/>
    </source>
</evidence>
<organism evidence="2 3">
    <name type="scientific">Streptomyces thermolineatus</name>
    <dbReference type="NCBI Taxonomy" id="44033"/>
    <lineage>
        <taxon>Bacteria</taxon>
        <taxon>Bacillati</taxon>
        <taxon>Actinomycetota</taxon>
        <taxon>Actinomycetes</taxon>
        <taxon>Kitasatosporales</taxon>
        <taxon>Streptomycetaceae</taxon>
        <taxon>Streptomyces</taxon>
    </lineage>
</organism>
<comment type="caution">
    <text evidence="2">The sequence shown here is derived from an EMBL/GenBank/DDBJ whole genome shotgun (WGS) entry which is preliminary data.</text>
</comment>
<reference evidence="2 3" key="1">
    <citation type="journal article" date="2019" name="Int. J. Syst. Evol. Microbiol.">
        <title>The Global Catalogue of Microorganisms (GCM) 10K type strain sequencing project: providing services to taxonomists for standard genome sequencing and annotation.</title>
        <authorList>
            <consortium name="The Broad Institute Genomics Platform"/>
            <consortium name="The Broad Institute Genome Sequencing Center for Infectious Disease"/>
            <person name="Wu L."/>
            <person name="Ma J."/>
        </authorList>
    </citation>
    <scope>NUCLEOTIDE SEQUENCE [LARGE SCALE GENOMIC DNA]</scope>
    <source>
        <strain evidence="2 3">JCM 6307</strain>
    </source>
</reference>
<dbReference type="Proteomes" id="UP001501358">
    <property type="component" value="Unassembled WGS sequence"/>
</dbReference>
<protein>
    <recommendedName>
        <fullName evidence="4">ANTAR domain-containing protein</fullName>
    </recommendedName>
</protein>
<keyword evidence="3" id="KW-1185">Reference proteome</keyword>
<name>A0ABN3LF20_9ACTN</name>
<sequence>MHEYDRAVADRLARRAVERAAPQELPQFAMTAEAFHSTSPYRRLMVGRRDEPLGLGLETVAALLSAAALAAAVQVLDHISQQAAGRAVETVQRRVLPRFRRRRREAAAGEAAITGAAAAGAAVAGAAVERLSAEQLAEVRLVAVQAAMRLQVSEAQARTIADGIVAELATMTRGPSGGDGPEEGRGEAGQLP</sequence>
<evidence type="ECO:0000256" key="1">
    <source>
        <dbReference type="SAM" id="MobiDB-lite"/>
    </source>
</evidence>
<dbReference type="EMBL" id="BAAATA010000008">
    <property type="protein sequence ID" value="GAA2482724.1"/>
    <property type="molecule type" value="Genomic_DNA"/>
</dbReference>
<dbReference type="RefSeq" id="WP_344382671.1">
    <property type="nucleotide sequence ID" value="NZ_BAAATA010000008.1"/>
</dbReference>
<gene>
    <name evidence="2" type="ORF">GCM10010406_18750</name>
</gene>
<accession>A0ABN3LF20</accession>
<feature type="region of interest" description="Disordered" evidence="1">
    <location>
        <begin position="171"/>
        <end position="192"/>
    </location>
</feature>
<proteinExistence type="predicted"/>
<evidence type="ECO:0000313" key="3">
    <source>
        <dbReference type="Proteomes" id="UP001501358"/>
    </source>
</evidence>